<dbReference type="GeneID" id="13444495"/>
<feature type="compositionally biased region" description="Basic residues" evidence="1">
    <location>
        <begin position="1002"/>
        <end position="1011"/>
    </location>
</feature>
<evidence type="ECO:0000313" key="3">
    <source>
        <dbReference type="EMBL" id="CEL65825.1"/>
    </source>
</evidence>
<dbReference type="OMA" id="NKIDAGI"/>
<feature type="compositionally biased region" description="Polar residues" evidence="1">
    <location>
        <begin position="20"/>
        <end position="29"/>
    </location>
</feature>
<reference evidence="2" key="2">
    <citation type="submission" date="2011-03" db="EMBL/GenBank/DDBJ databases">
        <title>Comparative genomics and transcriptomics of Neospora caninum and Toxoplasma gondii.</title>
        <authorList>
            <person name="Reid A.J."/>
            <person name="Sohal A."/>
            <person name="Harris D."/>
            <person name="Quail M."/>
            <person name="Sanders M."/>
            <person name="Berriman M."/>
            <person name="Wastling J.M."/>
            <person name="Pain A."/>
        </authorList>
    </citation>
    <scope>NUCLEOTIDE SEQUENCE</scope>
    <source>
        <strain evidence="2">Liverpool</strain>
    </source>
</reference>
<feature type="compositionally biased region" description="Basic and acidic residues" evidence="1">
    <location>
        <begin position="809"/>
        <end position="829"/>
    </location>
</feature>
<feature type="compositionally biased region" description="Basic and acidic residues" evidence="1">
    <location>
        <begin position="181"/>
        <end position="192"/>
    </location>
</feature>
<dbReference type="eggNOG" id="ENOG502QZ21">
    <property type="taxonomic scope" value="Eukaryota"/>
</dbReference>
<dbReference type="EMBL" id="LN714480">
    <property type="protein sequence ID" value="CEL65825.1"/>
    <property type="molecule type" value="Genomic_DNA"/>
</dbReference>
<evidence type="ECO:0000313" key="2">
    <source>
        <dbReference type="EMBL" id="CBZ51865.1"/>
    </source>
</evidence>
<proteinExistence type="predicted"/>
<feature type="region of interest" description="Disordered" evidence="1">
    <location>
        <begin position="1415"/>
        <end position="1468"/>
    </location>
</feature>
<accession>F0VDS2</accession>
<dbReference type="VEuPathDB" id="ToxoDB:NCLIV_016570"/>
<feature type="region of interest" description="Disordered" evidence="1">
    <location>
        <begin position="334"/>
        <end position="363"/>
    </location>
</feature>
<feature type="region of interest" description="Disordered" evidence="1">
    <location>
        <begin position="167"/>
        <end position="278"/>
    </location>
</feature>
<evidence type="ECO:0000256" key="1">
    <source>
        <dbReference type="SAM" id="MobiDB-lite"/>
    </source>
</evidence>
<sequence>MSGPVPAPSVEARQGYGAFASSTSSQQKNLSRRGTELMAEEATEAVHTRPGSPDRRRFSSTSQLSGVDAGDHEPSPTGAARRSRRGLSLSRLGGRHAILPDRRLGLRLLSVFITVSLGIYLTKYAFRCILPSRLAGQSSETASSGLHEGRPIFPLSVSISSATRHARRLAAADGNGGSGESQKDTESSEEIKGSFCESPGESGAVSAGLLASSGENDQGREATTGGARAPAVGTTSYVLGVGGWGGDPPGDHHGGHSGATPLTNGQFAGEGFPPGSASGEAAALRQLASQVMNAAASASVLLPNTRHSTARVRRALQLMSEAYSVLVEEASSLDAPSVGERVAKPPRSAAGPDEASPRGIGHQAAGDAFLTPEHQSNAKSTLTSGGAASALPSMQSPPHPPRRSFVSGFNTWYGAGSRLGTIFESGNSEQQTEGDEDDDWVQSRSAFFKIGTSGGEDEQDNSSLEEALSVLRGEEDSEGGWNPFSSAISTSSAWDTFLTQQRGEQETATQDGGATGDWGNRPTYSAVLQRPSRSTSEPPPSRSSRGSVSVKILHGRDRAGGLQGRAPSSQRRQTSVERGNQPSGPGFPGRRPTNRFQSIDRTAGGRRGGWRTDGLSRHAPSTPAGERKPGLGGAGKTRQRGTGQGGSGPGSEKGGGGESSKDVERRGGDSGQTGGSGGAIGGSGGGGRRPGDDDKDDEKRKKGTGSSSGGGDRKQQGKKKEEAEKKERERKETERKETERKETERKEKEDRKRKEAGDQRGSRGVSSEAERSSAEKGRKKTAKKGADKQTTRTDGGGEEAASQTSTATESEKRDVEKPKDEDTRMEGDSKGGAPILSLEETGSGEGGQHGADGTATGSDDGDQDQPPAPASEKDESKQKKSGAGKRKQKKTGGKQGRQTKGGDGEPSAGASEAGAAATVRSVPGGDAPDGDGKHVDKQGDGDAQAGAEGTAGAPGQQSEQDEGAEEAGEQKTVAGADEATDEAAAKREAERTGARPKVPSTKSKKKPKKKGQKEEQPESEPPAPVPEEDTTPARGRTRHRTHWAATGAGAEGGKKASKPAARSADGGREQDGGAAGGVSGKLPRGPGAKASPSPTVDFDAIAAKLKAKLLSVLSQYEEKRKRLEGTPGLQQVLDSAYQHKLSEECVEPKYYHGLSTAVLLETETTYRLDILLEVAFKFHDMEVKRRKAEIRVARGSRGDTSQVDTAGLESANEESSFEGVIRSLVEASTSSRDSMVKLLAADKWLRGYQIVHRLLPPLPEIQLPSFSHQGGRSPESKASANLSDEHPVAMSDPLDAVHLLKDRLNQWKGTVELVIKDAEDKWWVPPPNADEATRQHDRTVALFGEAAAFMVWKEYTAARDKLKLDEAASSESDPAKKERLDRASKLLMNLRNAELKASNNLFTTFCESYYETGRANAKNPHSRWDPLPSNDHAPDIRAAMEATGVGASGASAPTQETEPETAEAPKTQ</sequence>
<reference evidence="2" key="1">
    <citation type="submission" date="2011-02" db="EMBL/GenBank/DDBJ databases">
        <authorList>
            <person name="Aslett M."/>
        </authorList>
    </citation>
    <scope>NUCLEOTIDE SEQUENCE</scope>
    <source>
        <strain evidence="2">Liverpool</strain>
    </source>
</reference>
<feature type="compositionally biased region" description="Polar residues" evidence="1">
    <location>
        <begin position="1265"/>
        <end position="1282"/>
    </location>
</feature>
<protein>
    <submittedName>
        <fullName evidence="3">Toxoplasma gondii family E protein</fullName>
    </submittedName>
</protein>
<feature type="compositionally biased region" description="Basic and acidic residues" evidence="1">
    <location>
        <begin position="711"/>
        <end position="761"/>
    </location>
</feature>
<feature type="compositionally biased region" description="Polar residues" evidence="1">
    <location>
        <begin position="566"/>
        <end position="583"/>
    </location>
</feature>
<feature type="region of interest" description="Disordered" evidence="1">
    <location>
        <begin position="426"/>
        <end position="1093"/>
    </location>
</feature>
<feature type="compositionally biased region" description="Basic and acidic residues" evidence="1">
    <location>
        <begin position="983"/>
        <end position="993"/>
    </location>
</feature>
<feature type="compositionally biased region" description="Basic and acidic residues" evidence="1">
    <location>
        <begin position="44"/>
        <end position="57"/>
    </location>
</feature>
<feature type="compositionally biased region" description="Low complexity" evidence="1">
    <location>
        <begin position="1452"/>
        <end position="1468"/>
    </location>
</feature>
<reference evidence="4" key="3">
    <citation type="journal article" date="2012" name="PLoS Pathog.">
        <title>Comparative genomics of the apicomplexan parasites Toxoplasma gondii and Neospora caninum: Coccidia differing in host range and transmission strategy.</title>
        <authorList>
            <person name="Reid A.J."/>
            <person name="Vermont S.J."/>
            <person name="Cotton J.A."/>
            <person name="Harris D."/>
            <person name="Hill-Cawthorne G.A."/>
            <person name="Konen-Waisman S."/>
            <person name="Latham S.M."/>
            <person name="Mourier T."/>
            <person name="Norton R."/>
            <person name="Quail M.A."/>
            <person name="Sanders M."/>
            <person name="Shanmugam D."/>
            <person name="Sohal A."/>
            <person name="Wasmuth J.D."/>
            <person name="Brunk B."/>
            <person name="Grigg M.E."/>
            <person name="Howard J.C."/>
            <person name="Parkinson J."/>
            <person name="Roos D.S."/>
            <person name="Trees A.J."/>
            <person name="Berriman M."/>
            <person name="Pain A."/>
            <person name="Wastling J.M."/>
        </authorList>
    </citation>
    <scope>NUCLEOTIDE SEQUENCE [LARGE SCALE GENOMIC DNA]</scope>
    <source>
        <strain evidence="4">Liverpool</strain>
    </source>
</reference>
<feature type="compositionally biased region" description="Low complexity" evidence="1">
    <location>
        <begin position="530"/>
        <end position="549"/>
    </location>
</feature>
<organism evidence="2 4">
    <name type="scientific">Neospora caninum (strain Liverpool)</name>
    <dbReference type="NCBI Taxonomy" id="572307"/>
    <lineage>
        <taxon>Eukaryota</taxon>
        <taxon>Sar</taxon>
        <taxon>Alveolata</taxon>
        <taxon>Apicomplexa</taxon>
        <taxon>Conoidasida</taxon>
        <taxon>Coccidia</taxon>
        <taxon>Eucoccidiorida</taxon>
        <taxon>Eimeriorina</taxon>
        <taxon>Sarcocystidae</taxon>
        <taxon>Neospora</taxon>
    </lineage>
</organism>
<feature type="compositionally biased region" description="Basic and acidic residues" evidence="1">
    <location>
        <begin position="689"/>
        <end position="700"/>
    </location>
</feature>
<feature type="region of interest" description="Disordered" evidence="1">
    <location>
        <begin position="1"/>
        <end position="87"/>
    </location>
</feature>
<feature type="compositionally biased region" description="Basic and acidic residues" evidence="1">
    <location>
        <begin position="930"/>
        <end position="940"/>
    </location>
</feature>
<dbReference type="EMBL" id="FR823387">
    <property type="protein sequence ID" value="CBZ51865.1"/>
    <property type="molecule type" value="Genomic_DNA"/>
</dbReference>
<keyword evidence="4" id="KW-1185">Reference proteome</keyword>
<feature type="compositionally biased region" description="Polar residues" evidence="1">
    <location>
        <begin position="483"/>
        <end position="512"/>
    </location>
</feature>
<name>F0VDS2_NEOCL</name>
<feature type="compositionally biased region" description="Gly residues" evidence="1">
    <location>
        <begin position="642"/>
        <end position="658"/>
    </location>
</feature>
<reference evidence="3" key="4">
    <citation type="journal article" date="2015" name="PLoS ONE">
        <title>Comprehensive Evaluation of Toxoplasma gondii VEG and Neospora caninum LIV Genomes with Tachyzoite Stage Transcriptome and Proteome Defines Novel Transcript Features.</title>
        <authorList>
            <person name="Ramaprasad A."/>
            <person name="Mourier T."/>
            <person name="Naeem R."/>
            <person name="Malas T.B."/>
            <person name="Moussa E."/>
            <person name="Panigrahi A."/>
            <person name="Vermont S.J."/>
            <person name="Otto T.D."/>
            <person name="Wastling J."/>
            <person name="Pain A."/>
        </authorList>
    </citation>
    <scope>NUCLEOTIDE SEQUENCE</scope>
    <source>
        <strain evidence="3">Liverpool</strain>
    </source>
</reference>
<dbReference type="OrthoDB" id="10545156at2759"/>
<feature type="compositionally biased region" description="Gly residues" evidence="1">
    <location>
        <begin position="669"/>
        <end position="688"/>
    </location>
</feature>
<dbReference type="InParanoid" id="F0VDS2"/>
<feature type="compositionally biased region" description="Low complexity" evidence="1">
    <location>
        <begin position="200"/>
        <end position="215"/>
    </location>
</feature>
<dbReference type="Proteomes" id="UP000007494">
    <property type="component" value="Chromosome VI"/>
</dbReference>
<feature type="compositionally biased region" description="Basic and acidic residues" evidence="1">
    <location>
        <begin position="659"/>
        <end position="668"/>
    </location>
</feature>
<feature type="compositionally biased region" description="Polar residues" evidence="1">
    <location>
        <begin position="375"/>
        <end position="396"/>
    </location>
</feature>
<feature type="region of interest" description="Disordered" evidence="1">
    <location>
        <begin position="375"/>
        <end position="408"/>
    </location>
</feature>
<feature type="compositionally biased region" description="Basic residues" evidence="1">
    <location>
        <begin position="879"/>
        <end position="892"/>
    </location>
</feature>
<feature type="compositionally biased region" description="Low complexity" evidence="1">
    <location>
        <begin position="905"/>
        <end position="917"/>
    </location>
</feature>
<feature type="region of interest" description="Disordered" evidence="1">
    <location>
        <begin position="1265"/>
        <end position="1286"/>
    </location>
</feature>
<feature type="compositionally biased region" description="Low complexity" evidence="1">
    <location>
        <begin position="941"/>
        <end position="958"/>
    </location>
</feature>
<evidence type="ECO:0000313" key="4">
    <source>
        <dbReference type="Proteomes" id="UP000007494"/>
    </source>
</evidence>
<gene>
    <name evidence="3" type="ORF">BN1204_016570</name>
    <name evidence="2" type="ORF">NCLIV_016570</name>
</gene>
<dbReference type="RefSeq" id="XP_003881898.1">
    <property type="nucleotide sequence ID" value="XM_003881849.1"/>
</dbReference>